<dbReference type="SUPFAM" id="SSF48452">
    <property type="entry name" value="TPR-like"/>
    <property type="match status" value="1"/>
</dbReference>
<dbReference type="PANTHER" id="PTHR45862">
    <property type="entry name" value="PROTEIN SGT1 HOMOLOG"/>
    <property type="match status" value="1"/>
</dbReference>
<evidence type="ECO:0000259" key="5">
    <source>
        <dbReference type="PROSITE" id="PS51203"/>
    </source>
</evidence>
<reference evidence="6 7" key="1">
    <citation type="journal article" date="2009" name="Nature">
        <title>Evolution of pathogenicity and sexual reproduction in eight Candida genomes.</title>
        <authorList>
            <person name="Butler G."/>
            <person name="Rasmussen M.D."/>
            <person name="Lin M.F."/>
            <person name="Santos M.A."/>
            <person name="Sakthikumar S."/>
            <person name="Munro C.A."/>
            <person name="Rheinbay E."/>
            <person name="Grabherr M."/>
            <person name="Forche A."/>
            <person name="Reedy J.L."/>
            <person name="Agrafioti I."/>
            <person name="Arnaud M.B."/>
            <person name="Bates S."/>
            <person name="Brown A.J."/>
            <person name="Brunke S."/>
            <person name="Costanzo M.C."/>
            <person name="Fitzpatrick D.A."/>
            <person name="de Groot P.W."/>
            <person name="Harris D."/>
            <person name="Hoyer L.L."/>
            <person name="Hube B."/>
            <person name="Klis F.M."/>
            <person name="Kodira C."/>
            <person name="Lennard N."/>
            <person name="Logue M.E."/>
            <person name="Martin R."/>
            <person name="Neiman A.M."/>
            <person name="Nikolaou E."/>
            <person name="Quail M.A."/>
            <person name="Quinn J."/>
            <person name="Santos M.C."/>
            <person name="Schmitzberger F.F."/>
            <person name="Sherlock G."/>
            <person name="Shah P."/>
            <person name="Silverstein K.A."/>
            <person name="Skrzypek M.S."/>
            <person name="Soll D."/>
            <person name="Staggs R."/>
            <person name="Stansfield I."/>
            <person name="Stumpf M.P."/>
            <person name="Sudbery P.E."/>
            <person name="Srikantha T."/>
            <person name="Zeng Q."/>
            <person name="Berman J."/>
            <person name="Berriman M."/>
            <person name="Heitman J."/>
            <person name="Gow N.A."/>
            <person name="Lorenz M.C."/>
            <person name="Birren B.W."/>
            <person name="Kellis M."/>
            <person name="Cuomo C.A."/>
        </authorList>
    </citation>
    <scope>NUCLEOTIDE SEQUENCE [LARGE SCALE GENOMIC DNA]</scope>
    <source>
        <strain evidence="7">ATCC 6260 / CBS 566 / DSM 6381 / JCM 1539 / NBRC 10279 / NRRL Y-324</strain>
    </source>
</reference>
<dbReference type="PROSITE" id="PS51203">
    <property type="entry name" value="CS"/>
    <property type="match status" value="1"/>
</dbReference>
<dbReference type="InterPro" id="IPR008978">
    <property type="entry name" value="HSP20-like_chaperone"/>
</dbReference>
<dbReference type="InterPro" id="IPR007052">
    <property type="entry name" value="CS_dom"/>
</dbReference>
<dbReference type="PROSITE" id="PS51048">
    <property type="entry name" value="SGS"/>
    <property type="match status" value="1"/>
</dbReference>
<feature type="domain" description="CS" evidence="5">
    <location>
        <begin position="163"/>
        <end position="253"/>
    </location>
</feature>
<dbReference type="Pfam" id="PF13424">
    <property type="entry name" value="TPR_12"/>
    <property type="match status" value="1"/>
</dbReference>
<dbReference type="VEuPathDB" id="FungiDB:PGUG_02526"/>
<dbReference type="Gene3D" id="1.25.40.10">
    <property type="entry name" value="Tetratricopeptide repeat domain"/>
    <property type="match status" value="1"/>
</dbReference>
<dbReference type="OMA" id="KIREDWY"/>
<evidence type="ECO:0000256" key="1">
    <source>
        <dbReference type="ARBA" id="ARBA00008509"/>
    </source>
</evidence>
<feature type="repeat" description="TPR" evidence="2">
    <location>
        <begin position="23"/>
        <end position="56"/>
    </location>
</feature>
<dbReference type="SUPFAM" id="SSF49764">
    <property type="entry name" value="HSP20-like chaperones"/>
    <property type="match status" value="1"/>
</dbReference>
<proteinExistence type="inferred from homology"/>
<evidence type="ECO:0000313" key="6">
    <source>
        <dbReference type="EMBL" id="EDK38428.2"/>
    </source>
</evidence>
<dbReference type="Gene3D" id="2.60.40.790">
    <property type="match status" value="1"/>
</dbReference>
<name>A5DGX5_PICGU</name>
<dbReference type="OrthoDB" id="1898560at2759"/>
<dbReference type="GeneID" id="5127080"/>
<dbReference type="RefSeq" id="XP_001484797.2">
    <property type="nucleotide sequence ID" value="XM_001484747.1"/>
</dbReference>
<dbReference type="EMBL" id="CH408157">
    <property type="protein sequence ID" value="EDK38428.2"/>
    <property type="molecule type" value="Genomic_DNA"/>
</dbReference>
<dbReference type="InterPro" id="IPR011990">
    <property type="entry name" value="TPR-like_helical_dom_sf"/>
</dbReference>
<dbReference type="KEGG" id="pgu:PGUG_02526"/>
<feature type="region of interest" description="Disordered" evidence="3">
    <location>
        <begin position="250"/>
        <end position="276"/>
    </location>
</feature>
<dbReference type="STRING" id="294746.A5DGX5"/>
<dbReference type="Pfam" id="PF05002">
    <property type="entry name" value="SGS"/>
    <property type="match status" value="1"/>
</dbReference>
<comment type="similarity">
    <text evidence="1">Belongs to the SGT1 family.</text>
</comment>
<dbReference type="HOGENOM" id="CLU_039532_3_0_1"/>
<protein>
    <recommendedName>
        <fullName evidence="8">SGS-domain-containing protein</fullName>
    </recommendedName>
</protein>
<evidence type="ECO:0000313" key="7">
    <source>
        <dbReference type="Proteomes" id="UP000001997"/>
    </source>
</evidence>
<feature type="region of interest" description="Disordered" evidence="3">
    <location>
        <begin position="113"/>
        <end position="152"/>
    </location>
</feature>
<evidence type="ECO:0000259" key="4">
    <source>
        <dbReference type="PROSITE" id="PS51048"/>
    </source>
</evidence>
<dbReference type="InParanoid" id="A5DGX5"/>
<feature type="region of interest" description="Disordered" evidence="3">
    <location>
        <begin position="337"/>
        <end position="357"/>
    </location>
</feature>
<evidence type="ECO:0000256" key="3">
    <source>
        <dbReference type="SAM" id="MobiDB-lite"/>
    </source>
</evidence>
<dbReference type="Proteomes" id="UP000001997">
    <property type="component" value="Unassembled WGS sequence"/>
</dbReference>
<gene>
    <name evidence="6" type="ORF">PGUG_02526</name>
</gene>
<keyword evidence="2" id="KW-0802">TPR repeat</keyword>
<dbReference type="Pfam" id="PF04969">
    <property type="entry name" value="CS"/>
    <property type="match status" value="1"/>
</dbReference>
<dbReference type="InterPro" id="IPR019734">
    <property type="entry name" value="TPR_rpt"/>
</dbReference>
<keyword evidence="7" id="KW-1185">Reference proteome</keyword>
<dbReference type="FunCoup" id="A5DGX5">
    <property type="interactions" value="1011"/>
</dbReference>
<organism evidence="6 7">
    <name type="scientific">Meyerozyma guilliermondii (strain ATCC 6260 / CBS 566 / DSM 6381 / JCM 1539 / NBRC 10279 / NRRL Y-324)</name>
    <name type="common">Yeast</name>
    <name type="synonym">Candida guilliermondii</name>
    <dbReference type="NCBI Taxonomy" id="294746"/>
    <lineage>
        <taxon>Eukaryota</taxon>
        <taxon>Fungi</taxon>
        <taxon>Dikarya</taxon>
        <taxon>Ascomycota</taxon>
        <taxon>Saccharomycotina</taxon>
        <taxon>Pichiomycetes</taxon>
        <taxon>Debaryomycetaceae</taxon>
        <taxon>Meyerozyma</taxon>
    </lineage>
</organism>
<dbReference type="SMART" id="SM00028">
    <property type="entry name" value="TPR"/>
    <property type="match status" value="2"/>
</dbReference>
<dbReference type="PROSITE" id="PS50005">
    <property type="entry name" value="TPR"/>
    <property type="match status" value="1"/>
</dbReference>
<dbReference type="eggNOG" id="KOG1309">
    <property type="taxonomic scope" value="Eukaryota"/>
</dbReference>
<evidence type="ECO:0000256" key="2">
    <source>
        <dbReference type="PROSITE-ProRule" id="PRU00339"/>
    </source>
</evidence>
<evidence type="ECO:0008006" key="8">
    <source>
        <dbReference type="Google" id="ProtNLM"/>
    </source>
</evidence>
<accession>A5DGX5</accession>
<feature type="compositionally biased region" description="Basic and acidic residues" evidence="3">
    <location>
        <begin position="113"/>
        <end position="126"/>
    </location>
</feature>
<sequence>MSEDLTTKISSLTVAIDKGERRFPALLERASIYQRQKKFDEAIADFNDAMEIARQRGRREEIGKCHFKLGLVLYGQKKYTEAMKEIESAIDYNCKEPTLEMWKTKIDYDMKRSKSDQKVETKDNKSTTKSTTTTTASELPENSTSSTSTSTSIDAINKHAPLKVKIRDDWYQTSDSVVITIFAKNIKEQELQVNFSSSGVSITFPTGAGSEYNYNIEPLFDDIITSESSYRVFGTKLEVTLKKVTSQKWPNLESSDQAATPSASHSSEGPLSYPTSSKKAVNWASFKLEDEEDGEGKNESEFFSQLYANTDDDSRRAMMKSYVESNGTVLTTNWDEAKAKTFETSPPEGMEPKKWGT</sequence>
<feature type="domain" description="SGS" evidence="4">
    <location>
        <begin position="272"/>
        <end position="357"/>
    </location>
</feature>
<dbReference type="CDD" id="cd06466">
    <property type="entry name" value="p23_CS_SGT1_like"/>
    <property type="match status" value="1"/>
</dbReference>
<dbReference type="AlphaFoldDB" id="A5DGX5"/>
<dbReference type="InterPro" id="IPR007699">
    <property type="entry name" value="SGS_dom"/>
</dbReference>
<dbReference type="GO" id="GO:0051087">
    <property type="term" value="F:protein-folding chaperone binding"/>
    <property type="evidence" value="ECO:0007669"/>
    <property type="project" value="InterPro"/>
</dbReference>
<feature type="compositionally biased region" description="Low complexity" evidence="3">
    <location>
        <begin position="143"/>
        <end position="152"/>
    </location>
</feature>
<dbReference type="InterPro" id="IPR044563">
    <property type="entry name" value="Sgt1-like"/>
</dbReference>